<sequence>MTDLTPGSSVTYRPYGMPATYLGADDNRMARIRYYDATETVVHPDTLDVWPYPVILVPRAEVRRVHTDHGSPSFPQIDGDGVTEVGWVRRLASDYRELAEDSDQALHLTALADDLDELADRYDKVAA</sequence>
<gene>
    <name evidence="1" type="ORF">Ade02nite_20990</name>
</gene>
<protein>
    <submittedName>
        <fullName evidence="1">Uncharacterized protein</fullName>
    </submittedName>
</protein>
<dbReference type="RefSeq" id="WP_203761377.1">
    <property type="nucleotide sequence ID" value="NZ_BAAABO010000029.1"/>
</dbReference>
<name>A0ABQ3Y0E2_9ACTN</name>
<proteinExistence type="predicted"/>
<accession>A0ABQ3Y0E2</accession>
<comment type="caution">
    <text evidence="1">The sequence shown here is derived from an EMBL/GenBank/DDBJ whole genome shotgun (WGS) entry which is preliminary data.</text>
</comment>
<reference evidence="1 2" key="1">
    <citation type="submission" date="2021-01" db="EMBL/GenBank/DDBJ databases">
        <title>Whole genome shotgun sequence of Actinoplanes deccanensis NBRC 13994.</title>
        <authorList>
            <person name="Komaki H."/>
            <person name="Tamura T."/>
        </authorList>
    </citation>
    <scope>NUCLEOTIDE SEQUENCE [LARGE SCALE GENOMIC DNA]</scope>
    <source>
        <strain evidence="1 2">NBRC 13994</strain>
    </source>
</reference>
<evidence type="ECO:0000313" key="1">
    <source>
        <dbReference type="EMBL" id="GID73458.1"/>
    </source>
</evidence>
<dbReference type="EMBL" id="BOMI01000033">
    <property type="protein sequence ID" value="GID73458.1"/>
    <property type="molecule type" value="Genomic_DNA"/>
</dbReference>
<dbReference type="Proteomes" id="UP000609879">
    <property type="component" value="Unassembled WGS sequence"/>
</dbReference>
<evidence type="ECO:0000313" key="2">
    <source>
        <dbReference type="Proteomes" id="UP000609879"/>
    </source>
</evidence>
<keyword evidence="2" id="KW-1185">Reference proteome</keyword>
<organism evidence="1 2">
    <name type="scientific">Paractinoplanes deccanensis</name>
    <dbReference type="NCBI Taxonomy" id="113561"/>
    <lineage>
        <taxon>Bacteria</taxon>
        <taxon>Bacillati</taxon>
        <taxon>Actinomycetota</taxon>
        <taxon>Actinomycetes</taxon>
        <taxon>Micromonosporales</taxon>
        <taxon>Micromonosporaceae</taxon>
        <taxon>Paractinoplanes</taxon>
    </lineage>
</organism>